<dbReference type="PANTHER" id="PTHR18964:SF149">
    <property type="entry name" value="BIFUNCTIONAL UDP-N-ACETYLGLUCOSAMINE 2-EPIMERASE_N-ACETYLMANNOSAMINE KINASE"/>
    <property type="match status" value="1"/>
</dbReference>
<protein>
    <submittedName>
        <fullName evidence="3">Sugar kinase of the NBD/HSP70 family, may contain an N-terminal HTH domain</fullName>
    </submittedName>
</protein>
<dbReference type="Pfam" id="PF12802">
    <property type="entry name" value="MarR_2"/>
    <property type="match status" value="1"/>
</dbReference>
<evidence type="ECO:0000313" key="4">
    <source>
        <dbReference type="Proteomes" id="UP000199497"/>
    </source>
</evidence>
<dbReference type="EMBL" id="FNJR01000003">
    <property type="protein sequence ID" value="SDP36513.1"/>
    <property type="molecule type" value="Genomic_DNA"/>
</dbReference>
<dbReference type="Proteomes" id="UP000199497">
    <property type="component" value="Unassembled WGS sequence"/>
</dbReference>
<dbReference type="CDD" id="cd24076">
    <property type="entry name" value="ASKHA_ATPase_ROK_BsXylR-like"/>
    <property type="match status" value="1"/>
</dbReference>
<dbReference type="AlphaFoldDB" id="A0A1H0S423"/>
<sequence>MRGHGDEANRDSRRGAIAQSAVRRSNLARVLGEVRFSGTHSRAALATRTGLTKATVSNLVNELIERGLVRETGRRQAGNVGRPGRILELDGGSSAALGLEVNANYLAVRAVDLADRVLLDRRIAFDAVRVGASRTVGELARLAGEAIAELAESGAHLVGIGVAVPGLVDVPSGTVRYAPNLYWQDVPITEWLRRRLALGEETTITVDNEANLAALAEFGDESNTVSELVYLTGELGIGAGLISEGGLLRGSDGYSGEIGHVPVDPYGRKCRCGQNGCLETKIGLAAAARTAAPDLVGTFREPEEQARILLRRAEAGNPQALTGLDEIGRWLGVGISIAVNMLNPGGVVLGGYFATVSPYVVPTAMRELRARTVAGETAVCPITASVHGFTAAVRGGTSVITEEVFRDPSRVPAGAGEKHRATGES</sequence>
<organism evidence="3 4">
    <name type="scientific">Actinopolyspora xinjiangensis</name>
    <dbReference type="NCBI Taxonomy" id="405564"/>
    <lineage>
        <taxon>Bacteria</taxon>
        <taxon>Bacillati</taxon>
        <taxon>Actinomycetota</taxon>
        <taxon>Actinomycetes</taxon>
        <taxon>Actinopolysporales</taxon>
        <taxon>Actinopolysporaceae</taxon>
        <taxon>Actinopolyspora</taxon>
    </lineage>
</organism>
<dbReference type="RefSeq" id="WP_092599399.1">
    <property type="nucleotide sequence ID" value="NZ_FNJR01000003.1"/>
</dbReference>
<dbReference type="Gene3D" id="1.10.10.10">
    <property type="entry name" value="Winged helix-like DNA-binding domain superfamily/Winged helix DNA-binding domain"/>
    <property type="match status" value="1"/>
</dbReference>
<reference evidence="4" key="1">
    <citation type="submission" date="2016-10" db="EMBL/GenBank/DDBJ databases">
        <authorList>
            <person name="Varghese N."/>
            <person name="Submissions S."/>
        </authorList>
    </citation>
    <scope>NUCLEOTIDE SEQUENCE [LARGE SCALE GENOMIC DNA]</scope>
    <source>
        <strain evidence="4">DSM 46732</strain>
    </source>
</reference>
<dbReference type="OrthoDB" id="3189808at2"/>
<evidence type="ECO:0000256" key="1">
    <source>
        <dbReference type="ARBA" id="ARBA00006479"/>
    </source>
</evidence>
<dbReference type="SUPFAM" id="SSF46785">
    <property type="entry name" value="Winged helix' DNA-binding domain"/>
    <property type="match status" value="1"/>
</dbReference>
<comment type="similarity">
    <text evidence="1">Belongs to the ROK (NagC/XylR) family.</text>
</comment>
<name>A0A1H0S423_9ACTN</name>
<feature type="domain" description="HTH marR-type" evidence="2">
    <location>
        <begin position="28"/>
        <end position="72"/>
    </location>
</feature>
<dbReference type="InterPro" id="IPR043129">
    <property type="entry name" value="ATPase_NBD"/>
</dbReference>
<dbReference type="InterPro" id="IPR036390">
    <property type="entry name" value="WH_DNA-bd_sf"/>
</dbReference>
<dbReference type="InterPro" id="IPR000835">
    <property type="entry name" value="HTH_MarR-typ"/>
</dbReference>
<dbReference type="STRING" id="405564.SAMN04487905_103373"/>
<dbReference type="GO" id="GO:0003700">
    <property type="term" value="F:DNA-binding transcription factor activity"/>
    <property type="evidence" value="ECO:0007669"/>
    <property type="project" value="InterPro"/>
</dbReference>
<accession>A0A1H0S423</accession>
<dbReference type="SUPFAM" id="SSF53067">
    <property type="entry name" value="Actin-like ATPase domain"/>
    <property type="match status" value="1"/>
</dbReference>
<dbReference type="InterPro" id="IPR000600">
    <property type="entry name" value="ROK"/>
</dbReference>
<dbReference type="InterPro" id="IPR036388">
    <property type="entry name" value="WH-like_DNA-bd_sf"/>
</dbReference>
<proteinExistence type="inferred from homology"/>
<dbReference type="Gene3D" id="3.30.420.40">
    <property type="match status" value="2"/>
</dbReference>
<evidence type="ECO:0000259" key="2">
    <source>
        <dbReference type="Pfam" id="PF12802"/>
    </source>
</evidence>
<keyword evidence="4" id="KW-1185">Reference proteome</keyword>
<dbReference type="Pfam" id="PF00480">
    <property type="entry name" value="ROK"/>
    <property type="match status" value="1"/>
</dbReference>
<dbReference type="GO" id="GO:0016301">
    <property type="term" value="F:kinase activity"/>
    <property type="evidence" value="ECO:0007669"/>
    <property type="project" value="UniProtKB-KW"/>
</dbReference>
<gene>
    <name evidence="3" type="ORF">SAMN04487905_103373</name>
</gene>
<dbReference type="PANTHER" id="PTHR18964">
    <property type="entry name" value="ROK (REPRESSOR, ORF, KINASE) FAMILY"/>
    <property type="match status" value="1"/>
</dbReference>
<keyword evidence="3" id="KW-0418">Kinase</keyword>
<keyword evidence="3" id="KW-0808">Transferase</keyword>
<evidence type="ECO:0000313" key="3">
    <source>
        <dbReference type="EMBL" id="SDP36513.1"/>
    </source>
</evidence>